<dbReference type="HOGENOM" id="CLU_1318565_0_0_2"/>
<dbReference type="RefSeq" id="WP_015410176.1">
    <property type="nucleotide sequence ID" value="NC_020388.1"/>
</dbReference>
<reference evidence="2 3" key="1">
    <citation type="journal article" date="2013" name="Genome Announc.">
        <title>Genome of the haloarchaeon Natronomonas moolapensis, a neutrophilic member of a previously haloalkaliphilic genus.</title>
        <authorList>
            <person name="Dyall-Smith M.L."/>
            <person name="Pfeiffer F."/>
            <person name="Oberwinkler T."/>
            <person name="Klee K."/>
            <person name="Rampp M."/>
            <person name="Palm P."/>
            <person name="Gross K."/>
            <person name="Schuster S.C."/>
            <person name="Oesterhelt D."/>
        </authorList>
    </citation>
    <scope>NUCLEOTIDE SEQUENCE [LARGE SCALE GENOMIC DNA]</scope>
    <source>
        <strain evidence="3">DSM 18674 / JCM 14361 / 8.8.11</strain>
    </source>
</reference>
<dbReference type="eggNOG" id="arCOG07982">
    <property type="taxonomic scope" value="Archaea"/>
</dbReference>
<dbReference type="InterPro" id="IPR046783">
    <property type="entry name" value="HTH_63"/>
</dbReference>
<feature type="compositionally biased region" description="Polar residues" evidence="1">
    <location>
        <begin position="1"/>
        <end position="10"/>
    </location>
</feature>
<dbReference type="OrthoDB" id="241883at2157"/>
<sequence length="208" mass="22778">MTDPRSTAATSRPESRDRSGSSDRLGPDEHPVCADPTTPLEVTYYVRDDVSAPSRRQIESVERRLDALARTRLVAEIHTERWPPRRHAIGSEADVVTCSALVDRLERWADEVGCSLQPAIRRRASESLLEDEPSDAGVCVPVMLLTFERAGSESSGLAGVVPYTVPSEAGGTTTYTVTDWLTAAERTVGTDAEVSRDRARISALQRRT</sequence>
<dbReference type="Pfam" id="PF20575">
    <property type="entry name" value="HTH_63"/>
    <property type="match status" value="1"/>
</dbReference>
<evidence type="ECO:0000313" key="2">
    <source>
        <dbReference type="EMBL" id="CCQ37433.1"/>
    </source>
</evidence>
<dbReference type="Proteomes" id="UP000011867">
    <property type="component" value="Chromosome"/>
</dbReference>
<organism evidence="2 3">
    <name type="scientific">Natronomonas moolapensis (strain DSM 18674 / CECT 7526 / JCM 14361 / 8.8.11)</name>
    <dbReference type="NCBI Taxonomy" id="268739"/>
    <lineage>
        <taxon>Archaea</taxon>
        <taxon>Methanobacteriati</taxon>
        <taxon>Methanobacteriota</taxon>
        <taxon>Stenosarchaea group</taxon>
        <taxon>Halobacteria</taxon>
        <taxon>Halobacteriales</taxon>
        <taxon>Natronomonadaceae</taxon>
        <taxon>Natronomonas</taxon>
    </lineage>
</organism>
<gene>
    <name evidence="2" type="ordered locus">Nmlp_3300</name>
</gene>
<name>M1XSR5_NATM8</name>
<protein>
    <submittedName>
        <fullName evidence="2">Uncharacterized protein</fullName>
    </submittedName>
</protein>
<feature type="compositionally biased region" description="Basic and acidic residues" evidence="1">
    <location>
        <begin position="13"/>
        <end position="32"/>
    </location>
</feature>
<accession>M1XSR5</accession>
<proteinExistence type="predicted"/>
<dbReference type="GeneID" id="14651800"/>
<dbReference type="KEGG" id="nmo:Nmlp_3300"/>
<dbReference type="AlphaFoldDB" id="M1XSR5"/>
<evidence type="ECO:0000256" key="1">
    <source>
        <dbReference type="SAM" id="MobiDB-lite"/>
    </source>
</evidence>
<evidence type="ECO:0000313" key="3">
    <source>
        <dbReference type="Proteomes" id="UP000011867"/>
    </source>
</evidence>
<dbReference type="EMBL" id="HF582854">
    <property type="protein sequence ID" value="CCQ37433.1"/>
    <property type="molecule type" value="Genomic_DNA"/>
</dbReference>
<feature type="region of interest" description="Disordered" evidence="1">
    <location>
        <begin position="1"/>
        <end position="37"/>
    </location>
</feature>
<keyword evidence="3" id="KW-1185">Reference proteome</keyword>